<dbReference type="OrthoDB" id="9804333at2"/>
<gene>
    <name evidence="2" type="ORF">L21SP2_1411</name>
</gene>
<reference evidence="2 3" key="1">
    <citation type="journal article" date="2015" name="Stand. Genomic Sci.">
        <title>Complete genome sequence and description of Salinispira pacifica gen. nov., sp. nov., a novel spirochaete isolated form a hypersaline microbial mat.</title>
        <authorList>
            <person name="Ben Hania W."/>
            <person name="Joseph M."/>
            <person name="Schumann P."/>
            <person name="Bunk B."/>
            <person name="Fiebig A."/>
            <person name="Sproer C."/>
            <person name="Klenk H.P."/>
            <person name="Fardeau M.L."/>
            <person name="Spring S."/>
        </authorList>
    </citation>
    <scope>NUCLEOTIDE SEQUENCE [LARGE SCALE GENOMIC DNA]</scope>
    <source>
        <strain evidence="2 3">L21-RPul-D2</strain>
    </source>
</reference>
<dbReference type="SUPFAM" id="SSF89550">
    <property type="entry name" value="PHP domain-like"/>
    <property type="match status" value="1"/>
</dbReference>
<dbReference type="STRING" id="1307761.L21SP2_1411"/>
<dbReference type="AlphaFoldDB" id="V5WGQ6"/>
<dbReference type="GO" id="GO:0004534">
    <property type="term" value="F:5'-3' RNA exonuclease activity"/>
    <property type="evidence" value="ECO:0007669"/>
    <property type="project" value="TreeGrafter"/>
</dbReference>
<dbReference type="InterPro" id="IPR016195">
    <property type="entry name" value="Pol/histidinol_Pase-like"/>
</dbReference>
<dbReference type="Gene3D" id="3.20.20.140">
    <property type="entry name" value="Metal-dependent hydrolases"/>
    <property type="match status" value="1"/>
</dbReference>
<dbReference type="PANTHER" id="PTHR42924">
    <property type="entry name" value="EXONUCLEASE"/>
    <property type="match status" value="1"/>
</dbReference>
<dbReference type="eggNOG" id="COG0613">
    <property type="taxonomic scope" value="Bacteria"/>
</dbReference>
<dbReference type="PANTHER" id="PTHR42924:SF3">
    <property type="entry name" value="POLYMERASE_HISTIDINOL PHOSPHATASE N-TERMINAL DOMAIN-CONTAINING PROTEIN"/>
    <property type="match status" value="1"/>
</dbReference>
<dbReference type="InterPro" id="IPR003141">
    <property type="entry name" value="Pol/His_phosphatase_N"/>
</dbReference>
<organism evidence="2 3">
    <name type="scientific">Salinispira pacifica</name>
    <dbReference type="NCBI Taxonomy" id="1307761"/>
    <lineage>
        <taxon>Bacteria</taxon>
        <taxon>Pseudomonadati</taxon>
        <taxon>Spirochaetota</taxon>
        <taxon>Spirochaetia</taxon>
        <taxon>Spirochaetales</taxon>
        <taxon>Spirochaetaceae</taxon>
        <taxon>Salinispira</taxon>
    </lineage>
</organism>
<dbReference type="EMBL" id="CP006939">
    <property type="protein sequence ID" value="AHC14810.1"/>
    <property type="molecule type" value="Genomic_DNA"/>
</dbReference>
<dbReference type="Gene3D" id="1.10.150.650">
    <property type="match status" value="1"/>
</dbReference>
<feature type="domain" description="Polymerase/histidinol phosphatase N-terminal" evidence="1">
    <location>
        <begin position="2"/>
        <end position="67"/>
    </location>
</feature>
<dbReference type="Proteomes" id="UP000018680">
    <property type="component" value="Chromosome"/>
</dbReference>
<dbReference type="SMART" id="SM00481">
    <property type="entry name" value="POLIIIAc"/>
    <property type="match status" value="1"/>
</dbReference>
<name>V5WGQ6_9SPIO</name>
<accession>V5WGQ6</accession>
<dbReference type="CDD" id="cd07438">
    <property type="entry name" value="PHP_HisPPase_AMP"/>
    <property type="match status" value="1"/>
</dbReference>
<keyword evidence="3" id="KW-1185">Reference proteome</keyword>
<sequence length="276" mass="30695">MIELHCHSTASDGYFSPVELIEYAAARGISTLCLTDHDTVAGFEPAYRAGRSLGVRVIPGIEIEISHPSGSFHLLGLGIHDYKGTMDDVLPRILEDRERRNRKIAKKMNQLGVPGEYRDVQQLAGGEIVGRPHFAEYLIRKGFALDIPDAFERFLGPGQALYVPREGLELKEAIDKIHRAGGKAVIAHPGTLHMSWTKLKKALEQWVPLGLDGLEAFHSSVKLREARKFQKAADEFGILSTPGSDFHTPEHSHRKIGHYCVEQVPMDESILEDIFG</sequence>
<proteinExistence type="predicted"/>
<dbReference type="PATRIC" id="fig|1307761.3.peg.1404"/>
<dbReference type="KEGG" id="slr:L21SP2_1411"/>
<dbReference type="InterPro" id="IPR004013">
    <property type="entry name" value="PHP_dom"/>
</dbReference>
<dbReference type="RefSeq" id="WP_024267733.1">
    <property type="nucleotide sequence ID" value="NC_023035.1"/>
</dbReference>
<protein>
    <submittedName>
        <fullName evidence="2">Putative metal-dependent phosphoesterases (PHP family)</fullName>
    </submittedName>
</protein>
<dbReference type="GO" id="GO:0035312">
    <property type="term" value="F:5'-3' DNA exonuclease activity"/>
    <property type="evidence" value="ECO:0007669"/>
    <property type="project" value="TreeGrafter"/>
</dbReference>
<evidence type="ECO:0000313" key="2">
    <source>
        <dbReference type="EMBL" id="AHC14810.1"/>
    </source>
</evidence>
<evidence type="ECO:0000259" key="1">
    <source>
        <dbReference type="SMART" id="SM00481"/>
    </source>
</evidence>
<dbReference type="HOGENOM" id="CLU_067347_1_0_12"/>
<dbReference type="Pfam" id="PF02811">
    <property type="entry name" value="PHP"/>
    <property type="match status" value="1"/>
</dbReference>
<evidence type="ECO:0000313" key="3">
    <source>
        <dbReference type="Proteomes" id="UP000018680"/>
    </source>
</evidence>
<dbReference type="InterPro" id="IPR052018">
    <property type="entry name" value="PHP_domain"/>
</dbReference>